<dbReference type="CDD" id="cd09272">
    <property type="entry name" value="RNase_HI_RT_Ty1"/>
    <property type="match status" value="1"/>
</dbReference>
<feature type="coiled-coil region" evidence="1">
    <location>
        <begin position="283"/>
        <end position="331"/>
    </location>
</feature>
<evidence type="ECO:0000259" key="2">
    <source>
        <dbReference type="Pfam" id="PF07727"/>
    </source>
</evidence>
<sequence length="604" mass="69644">MCVNHQDLKIYTFLIEYTRLKRHCMDYIKLLKLVYVDDIIFGSTKKEPYNLFEKLMHEKFQMSSMGELTFFLGLQVNQNKDGTFISQDKYVAKILKKFGFTEVKTTSTPMETQKPLLKDEDCKEVDVHMYRSMISSLMYLTSSRTDIMFAVCACARYQVNLKVSHLYVVKRIFMYLKGQPKLGLWYSKDSPFDLVAYTNSDYAGASLDRKSITGGCQFFGYRLISWQCKKQTMVANSTIEAEYLHAQVDGKEIVITESSVRRDLQLANEEGGTLQSDGDRLELNELMALCSNLQNRVLDLKKTKTTQRNEINSLKRRVKKLEKRNMSRTHKLKRLYKVGLSARVESSNNEESLGEDASKQERRIDAINADEDITLVSVQDDTDKEIFDVDNLGGDEVFVAGQNETVVEEVVDVAQVSIASTTITITTEEISLAQALKALKTSKPKVKGIFFKSQMFNKAFKRVNTFEDFRTDLVEGKEKRAKIELEQEITKKQKVDHHKEKAELKQLMETILDEEEVAIDAIPLAVKSPRIVDWKILKEGKKSYYQIVRADGKSQMYMIFSQMLKSFNGEDLEDLYKLKMKYGSCRRDIKCWNGRCMTPVEYIP</sequence>
<dbReference type="PANTHER" id="PTHR11439">
    <property type="entry name" value="GAG-POL-RELATED RETROTRANSPOSON"/>
    <property type="match status" value="1"/>
</dbReference>
<dbReference type="Pfam" id="PF07727">
    <property type="entry name" value="RVT_2"/>
    <property type="match status" value="1"/>
</dbReference>
<gene>
    <name evidence="3" type="ORF">Tci_020605</name>
</gene>
<feature type="domain" description="Reverse transcriptase Ty1/copia-type" evidence="2">
    <location>
        <begin position="29"/>
        <end position="111"/>
    </location>
</feature>
<dbReference type="EMBL" id="BKCJ010002448">
    <property type="protein sequence ID" value="GEU48627.1"/>
    <property type="molecule type" value="Genomic_DNA"/>
</dbReference>
<organism evidence="3">
    <name type="scientific">Tanacetum cinerariifolium</name>
    <name type="common">Dalmatian daisy</name>
    <name type="synonym">Chrysanthemum cinerariifolium</name>
    <dbReference type="NCBI Taxonomy" id="118510"/>
    <lineage>
        <taxon>Eukaryota</taxon>
        <taxon>Viridiplantae</taxon>
        <taxon>Streptophyta</taxon>
        <taxon>Embryophyta</taxon>
        <taxon>Tracheophyta</taxon>
        <taxon>Spermatophyta</taxon>
        <taxon>Magnoliopsida</taxon>
        <taxon>eudicotyledons</taxon>
        <taxon>Gunneridae</taxon>
        <taxon>Pentapetalae</taxon>
        <taxon>asterids</taxon>
        <taxon>campanulids</taxon>
        <taxon>Asterales</taxon>
        <taxon>Asteraceae</taxon>
        <taxon>Asteroideae</taxon>
        <taxon>Anthemideae</taxon>
        <taxon>Anthemidinae</taxon>
        <taxon>Tanacetum</taxon>
    </lineage>
</organism>
<proteinExistence type="predicted"/>
<evidence type="ECO:0000256" key="1">
    <source>
        <dbReference type="SAM" id="Coils"/>
    </source>
</evidence>
<dbReference type="InterPro" id="IPR013103">
    <property type="entry name" value="RVT_2"/>
</dbReference>
<reference evidence="3" key="1">
    <citation type="journal article" date="2019" name="Sci. Rep.">
        <title>Draft genome of Tanacetum cinerariifolium, the natural source of mosquito coil.</title>
        <authorList>
            <person name="Yamashiro T."/>
            <person name="Shiraishi A."/>
            <person name="Satake H."/>
            <person name="Nakayama K."/>
        </authorList>
    </citation>
    <scope>NUCLEOTIDE SEQUENCE</scope>
</reference>
<keyword evidence="1" id="KW-0175">Coiled coil</keyword>
<dbReference type="PANTHER" id="PTHR11439:SF495">
    <property type="entry name" value="REVERSE TRANSCRIPTASE, RNA-DEPENDENT DNA POLYMERASE-RELATED"/>
    <property type="match status" value="1"/>
</dbReference>
<name>A0A6L2KIQ0_TANCI</name>
<accession>A0A6L2KIQ0</accession>
<comment type="caution">
    <text evidence="3">The sequence shown here is derived from an EMBL/GenBank/DDBJ whole genome shotgun (WGS) entry which is preliminary data.</text>
</comment>
<evidence type="ECO:0000313" key="3">
    <source>
        <dbReference type="EMBL" id="GEU48627.1"/>
    </source>
</evidence>
<protein>
    <submittedName>
        <fullName evidence="3">Uncharacterized mitochondrial protein AtMg00810-like</fullName>
    </submittedName>
</protein>
<dbReference type="AlphaFoldDB" id="A0A6L2KIQ0"/>